<proteinExistence type="predicted"/>
<dbReference type="InterPro" id="IPR017937">
    <property type="entry name" value="Thioredoxin_CS"/>
</dbReference>
<feature type="domain" description="Thioredoxin" evidence="2">
    <location>
        <begin position="23"/>
        <end position="149"/>
    </location>
</feature>
<dbReference type="InterPro" id="IPR013766">
    <property type="entry name" value="Thioredoxin_domain"/>
</dbReference>
<dbReference type="PANTHER" id="PTHR32234">
    <property type="entry name" value="THIOL:DISULFIDE INTERCHANGE PROTEIN DSBD"/>
    <property type="match status" value="1"/>
</dbReference>
<organism evidence="3 4">
    <name type="scientific">Agaribacter flavus</name>
    <dbReference type="NCBI Taxonomy" id="1902781"/>
    <lineage>
        <taxon>Bacteria</taxon>
        <taxon>Pseudomonadati</taxon>
        <taxon>Pseudomonadota</taxon>
        <taxon>Gammaproteobacteria</taxon>
        <taxon>Alteromonadales</taxon>
        <taxon>Alteromonadaceae</taxon>
        <taxon>Agaribacter</taxon>
    </lineage>
</organism>
<dbReference type="PROSITE" id="PS51352">
    <property type="entry name" value="THIOREDOXIN_2"/>
    <property type="match status" value="1"/>
</dbReference>
<dbReference type="Pfam" id="PF13899">
    <property type="entry name" value="Thioredoxin_7"/>
    <property type="match status" value="1"/>
</dbReference>
<reference evidence="4" key="1">
    <citation type="journal article" date="2019" name="Int. J. Syst. Evol. Microbiol.">
        <title>The Global Catalogue of Microorganisms (GCM) 10K type strain sequencing project: providing services to taxonomists for standard genome sequencing and annotation.</title>
        <authorList>
            <consortium name="The Broad Institute Genomics Platform"/>
            <consortium name="The Broad Institute Genome Sequencing Center for Infectious Disease"/>
            <person name="Wu L."/>
            <person name="Ma J."/>
        </authorList>
    </citation>
    <scope>NUCLEOTIDE SEQUENCE [LARGE SCALE GENOMIC DNA]</scope>
    <source>
        <strain evidence="4">KCTC 52473</strain>
    </source>
</reference>
<gene>
    <name evidence="3" type="ORF">ACFOHL_14580</name>
</gene>
<evidence type="ECO:0000256" key="1">
    <source>
        <dbReference type="ARBA" id="ARBA00023284"/>
    </source>
</evidence>
<dbReference type="InterPro" id="IPR036249">
    <property type="entry name" value="Thioredoxin-like_sf"/>
</dbReference>
<evidence type="ECO:0000259" key="2">
    <source>
        <dbReference type="PROSITE" id="PS51352"/>
    </source>
</evidence>
<dbReference type="Proteomes" id="UP001595478">
    <property type="component" value="Unassembled WGS sequence"/>
</dbReference>
<protein>
    <submittedName>
        <fullName evidence="3">Thioredoxin family protein</fullName>
    </submittedName>
</protein>
<dbReference type="PROSITE" id="PS00194">
    <property type="entry name" value="THIOREDOXIN_1"/>
    <property type="match status" value="1"/>
</dbReference>
<sequence>MNKTVKNILLLLVVISVVYFGNRTIQSHLGEQALEALPYEVHTLQDGLAKARAENKLILADYSAIWCPSCRKLDTQVFSNTEVASTIQNNFVYARLDFDSEEGQNFAQKFNLTGFPRVLVLDVDGNKIVEMPLVFDPSAYNTNLNKVLSMAVN</sequence>
<keyword evidence="1" id="KW-0676">Redox-active center</keyword>
<dbReference type="PANTHER" id="PTHR32234:SF0">
    <property type="entry name" value="THIOL:DISULFIDE INTERCHANGE PROTEIN DSBD"/>
    <property type="match status" value="1"/>
</dbReference>
<dbReference type="RefSeq" id="WP_376920978.1">
    <property type="nucleotide sequence ID" value="NZ_JBHRSW010000036.1"/>
</dbReference>
<dbReference type="SUPFAM" id="SSF52833">
    <property type="entry name" value="Thioredoxin-like"/>
    <property type="match status" value="1"/>
</dbReference>
<dbReference type="EMBL" id="JBHRSW010000036">
    <property type="protein sequence ID" value="MFC3122848.1"/>
    <property type="molecule type" value="Genomic_DNA"/>
</dbReference>
<name>A0ABV7FT41_9ALTE</name>
<keyword evidence="4" id="KW-1185">Reference proteome</keyword>
<evidence type="ECO:0000313" key="3">
    <source>
        <dbReference type="EMBL" id="MFC3122848.1"/>
    </source>
</evidence>
<evidence type="ECO:0000313" key="4">
    <source>
        <dbReference type="Proteomes" id="UP001595478"/>
    </source>
</evidence>
<accession>A0ABV7FT41</accession>
<comment type="caution">
    <text evidence="3">The sequence shown here is derived from an EMBL/GenBank/DDBJ whole genome shotgun (WGS) entry which is preliminary data.</text>
</comment>
<dbReference type="Gene3D" id="3.40.30.10">
    <property type="entry name" value="Glutaredoxin"/>
    <property type="match status" value="1"/>
</dbReference>